<dbReference type="Pfam" id="PF05709">
    <property type="entry name" value="Sipho_tail"/>
    <property type="match status" value="1"/>
</dbReference>
<evidence type="ECO:0000259" key="1">
    <source>
        <dbReference type="Pfam" id="PF05709"/>
    </source>
</evidence>
<accession>A0A8S5NDM0</accession>
<protein>
    <submittedName>
        <fullName evidence="2">Distal tail protein</fullName>
    </submittedName>
</protein>
<dbReference type="Gene3D" id="2.40.30.200">
    <property type="match status" value="1"/>
</dbReference>
<name>A0A8S5NDM0_9CAUD</name>
<organism evidence="2">
    <name type="scientific">Siphoviridae sp. ctUse40</name>
    <dbReference type="NCBI Taxonomy" id="2826356"/>
    <lineage>
        <taxon>Viruses</taxon>
        <taxon>Duplodnaviria</taxon>
        <taxon>Heunggongvirae</taxon>
        <taxon>Uroviricota</taxon>
        <taxon>Caudoviricetes</taxon>
    </lineage>
</organism>
<evidence type="ECO:0000313" key="2">
    <source>
        <dbReference type="EMBL" id="DAD92556.1"/>
    </source>
</evidence>
<proteinExistence type="predicted"/>
<reference evidence="2" key="1">
    <citation type="journal article" date="2021" name="Proc. Natl. Acad. Sci. U.S.A.">
        <title>A Catalog of Tens of Thousands of Viruses from Human Metagenomes Reveals Hidden Associations with Chronic Diseases.</title>
        <authorList>
            <person name="Tisza M.J."/>
            <person name="Buck C.B."/>
        </authorList>
    </citation>
    <scope>NUCLEOTIDE SEQUENCE</scope>
    <source>
        <strain evidence="2">CtUse40</strain>
    </source>
</reference>
<sequence>MIKQLFANGKSSYNDFKIYIKERNPSIPTKRKNIKTVPGMHGAYDFSDLYGEVIYENRTIEYKFDVTGWDIEDLDYERRRVMDWLLNINQTEIIDEYSPHYHWYGSYSEGSWKEDAEQGTLTVKFNVYPFAISNNPIEVNFKSTIEEQEIKIDNTSSHRVVPKIITDGNILIKKDGKSVSLSAGEWEVDNLYFEKGENTLLVSGSANVCVKFYEEVF</sequence>
<dbReference type="InterPro" id="IPR008841">
    <property type="entry name" value="Siphovirus-type_tail_N"/>
</dbReference>
<dbReference type="EMBL" id="BK015139">
    <property type="protein sequence ID" value="DAD92556.1"/>
    <property type="molecule type" value="Genomic_DNA"/>
</dbReference>
<feature type="domain" description="Siphovirus-type tail component RIFT-related" evidence="1">
    <location>
        <begin position="21"/>
        <end position="127"/>
    </location>
</feature>